<comment type="similarity">
    <text evidence="2">Belongs to the NECAP family.</text>
</comment>
<dbReference type="PANTHER" id="PTHR12847">
    <property type="entry name" value="ATP-BINDING CASSETTE ABC TRANSPORTER-RELATED"/>
    <property type="match status" value="1"/>
</dbReference>
<protein>
    <recommendedName>
        <fullName evidence="16">Ubiquitin-conjugating enzyme E2 J2</fullName>
        <ecNumber evidence="3">2.3.2.23</ecNumber>
    </recommendedName>
</protein>
<evidence type="ECO:0000256" key="14">
    <source>
        <dbReference type="ARBA" id="ARBA00023136"/>
    </source>
</evidence>
<evidence type="ECO:0000256" key="10">
    <source>
        <dbReference type="ARBA" id="ARBA00022824"/>
    </source>
</evidence>
<comment type="function">
    <text evidence="15">Catalyzes the covalent attachment of ubiquitin to other proteins. Seems to function in the selective degradation of misfolded membrane proteins from the endoplasmic reticulum (ERAD). In cooperation with the GATOR2 complex, catalyzes 'Lys-6'-linked ubiquitination of NPRL2.</text>
</comment>
<dbReference type="OrthoDB" id="10265489at2759"/>
<accession>A0A2A2J560</accession>
<dbReference type="InterPro" id="IPR000608">
    <property type="entry name" value="UBC"/>
</dbReference>
<dbReference type="AlphaFoldDB" id="A0A2A2J560"/>
<keyword evidence="9" id="KW-0833">Ubl conjugation pathway</keyword>
<dbReference type="GO" id="GO:0030125">
    <property type="term" value="C:clathrin vesicle coat"/>
    <property type="evidence" value="ECO:0007669"/>
    <property type="project" value="TreeGrafter"/>
</dbReference>
<evidence type="ECO:0000313" key="20">
    <source>
        <dbReference type="Proteomes" id="UP000218231"/>
    </source>
</evidence>
<gene>
    <name evidence="19" type="ORF">WR25_05015</name>
</gene>
<evidence type="ECO:0000256" key="13">
    <source>
        <dbReference type="ARBA" id="ARBA00022989"/>
    </source>
</evidence>
<evidence type="ECO:0000313" key="19">
    <source>
        <dbReference type="EMBL" id="PAV56754.1"/>
    </source>
</evidence>
<comment type="subcellular location">
    <subcellularLocation>
        <location evidence="1">Endoplasmic reticulum membrane</location>
    </subcellularLocation>
</comment>
<dbReference type="GO" id="GO:0006897">
    <property type="term" value="P:endocytosis"/>
    <property type="evidence" value="ECO:0007669"/>
    <property type="project" value="UniProtKB-KW"/>
</dbReference>
<dbReference type="SUPFAM" id="SSF54495">
    <property type="entry name" value="UBC-like"/>
    <property type="match status" value="1"/>
</dbReference>
<dbReference type="SMART" id="SM00212">
    <property type="entry name" value="UBCc"/>
    <property type="match status" value="1"/>
</dbReference>
<evidence type="ECO:0000256" key="12">
    <source>
        <dbReference type="ARBA" id="ARBA00022927"/>
    </source>
</evidence>
<keyword evidence="12" id="KW-0653">Protein transport</keyword>
<organism evidence="19 20">
    <name type="scientific">Diploscapter pachys</name>
    <dbReference type="NCBI Taxonomy" id="2018661"/>
    <lineage>
        <taxon>Eukaryota</taxon>
        <taxon>Metazoa</taxon>
        <taxon>Ecdysozoa</taxon>
        <taxon>Nematoda</taxon>
        <taxon>Chromadorea</taxon>
        <taxon>Rhabditida</taxon>
        <taxon>Rhabditina</taxon>
        <taxon>Rhabditomorpha</taxon>
        <taxon>Rhabditoidea</taxon>
        <taxon>Rhabditidae</taxon>
        <taxon>Diploscapter</taxon>
    </lineage>
</organism>
<keyword evidence="8" id="KW-0547">Nucleotide-binding</keyword>
<dbReference type="Gene3D" id="2.30.29.30">
    <property type="entry name" value="Pleckstrin-homology domain (PH domain)/Phosphotyrosine-binding domain (PTB)"/>
    <property type="match status" value="1"/>
</dbReference>
<comment type="caution">
    <text evidence="19">The sequence shown here is derived from an EMBL/GenBank/DDBJ whole genome shotgun (WGS) entry which is preliminary data.</text>
</comment>
<evidence type="ECO:0000256" key="11">
    <source>
        <dbReference type="ARBA" id="ARBA00022840"/>
    </source>
</evidence>
<evidence type="ECO:0000256" key="3">
    <source>
        <dbReference type="ARBA" id="ARBA00012486"/>
    </source>
</evidence>
<evidence type="ECO:0000256" key="9">
    <source>
        <dbReference type="ARBA" id="ARBA00022786"/>
    </source>
</evidence>
<keyword evidence="4" id="KW-0813">Transport</keyword>
<dbReference type="FunFam" id="3.10.110.10:FF:000023">
    <property type="entry name" value="Ubiquitin-conjugating enzyme E2 J2"/>
    <property type="match status" value="1"/>
</dbReference>
<keyword evidence="7" id="KW-0812">Transmembrane</keyword>
<dbReference type="Proteomes" id="UP000218231">
    <property type="component" value="Unassembled WGS sequence"/>
</dbReference>
<dbReference type="SUPFAM" id="SSF50729">
    <property type="entry name" value="PH domain-like"/>
    <property type="match status" value="1"/>
</dbReference>
<feature type="domain" description="UBC core" evidence="18">
    <location>
        <begin position="211"/>
        <end position="368"/>
    </location>
</feature>
<dbReference type="Pfam" id="PF07933">
    <property type="entry name" value="DUF1681"/>
    <property type="match status" value="1"/>
</dbReference>
<dbReference type="EC" id="2.3.2.23" evidence="3"/>
<reference evidence="19 20" key="1">
    <citation type="journal article" date="2017" name="Curr. Biol.">
        <title>Genome architecture and evolution of a unichromosomal asexual nematode.</title>
        <authorList>
            <person name="Fradin H."/>
            <person name="Zegar C."/>
            <person name="Gutwein M."/>
            <person name="Lucas J."/>
            <person name="Kovtun M."/>
            <person name="Corcoran D."/>
            <person name="Baugh L.R."/>
            <person name="Kiontke K."/>
            <person name="Gunsalus K."/>
            <person name="Fitch D.H."/>
            <person name="Piano F."/>
        </authorList>
    </citation>
    <scope>NUCLEOTIDE SEQUENCE [LARGE SCALE GENOMIC DNA]</scope>
    <source>
        <strain evidence="19">PF1309</strain>
    </source>
</reference>
<dbReference type="GO" id="GO:0061631">
    <property type="term" value="F:ubiquitin conjugating enzyme activity"/>
    <property type="evidence" value="ECO:0007669"/>
    <property type="project" value="UniProtKB-EC"/>
</dbReference>
<keyword evidence="6" id="KW-0808">Transferase</keyword>
<keyword evidence="11" id="KW-0067">ATP-binding</keyword>
<keyword evidence="13" id="KW-1133">Transmembrane helix</keyword>
<dbReference type="InterPro" id="IPR012466">
    <property type="entry name" value="NECAP_PHear"/>
</dbReference>
<name>A0A2A2J560_9BILA</name>
<evidence type="ECO:0000256" key="17">
    <source>
        <dbReference type="SAM" id="MobiDB-lite"/>
    </source>
</evidence>
<evidence type="ECO:0000256" key="16">
    <source>
        <dbReference type="ARBA" id="ARBA00073320"/>
    </source>
</evidence>
<dbReference type="PANTHER" id="PTHR12847:SF9">
    <property type="entry name" value="NECAP-LIKE PROTEIN CG9132"/>
    <property type="match status" value="1"/>
</dbReference>
<keyword evidence="5" id="KW-0254">Endocytosis</keyword>
<evidence type="ECO:0000259" key="18">
    <source>
        <dbReference type="PROSITE" id="PS50127"/>
    </source>
</evidence>
<proteinExistence type="inferred from homology"/>
<dbReference type="EMBL" id="LIAE01010679">
    <property type="protein sequence ID" value="PAV56754.1"/>
    <property type="molecule type" value="Genomic_DNA"/>
</dbReference>
<dbReference type="Pfam" id="PF00179">
    <property type="entry name" value="UQ_con"/>
    <property type="match status" value="1"/>
</dbReference>
<keyword evidence="14" id="KW-0472">Membrane</keyword>
<dbReference type="CDD" id="cd13228">
    <property type="entry name" value="PHear_NECAP"/>
    <property type="match status" value="1"/>
</dbReference>
<keyword evidence="10" id="KW-0256">Endoplasmic reticulum</keyword>
<dbReference type="GO" id="GO:0015031">
    <property type="term" value="P:protein transport"/>
    <property type="evidence" value="ECO:0007669"/>
    <property type="project" value="UniProtKB-KW"/>
</dbReference>
<evidence type="ECO:0000256" key="2">
    <source>
        <dbReference type="ARBA" id="ARBA00007736"/>
    </source>
</evidence>
<dbReference type="GO" id="GO:0005524">
    <property type="term" value="F:ATP binding"/>
    <property type="evidence" value="ECO:0007669"/>
    <property type="project" value="UniProtKB-KW"/>
</dbReference>
<dbReference type="InterPro" id="IPR016135">
    <property type="entry name" value="UBQ-conjugating_enzyme/RWD"/>
</dbReference>
<dbReference type="FunFam" id="2.30.29.30:FF:000064">
    <property type="entry name" value="Adaptin ear-binding coat-associated protein 1"/>
    <property type="match status" value="1"/>
</dbReference>
<dbReference type="Gene3D" id="3.10.110.10">
    <property type="entry name" value="Ubiquitin Conjugating Enzyme"/>
    <property type="match status" value="1"/>
</dbReference>
<evidence type="ECO:0000256" key="15">
    <source>
        <dbReference type="ARBA" id="ARBA00054775"/>
    </source>
</evidence>
<evidence type="ECO:0000256" key="6">
    <source>
        <dbReference type="ARBA" id="ARBA00022679"/>
    </source>
</evidence>
<evidence type="ECO:0000256" key="4">
    <source>
        <dbReference type="ARBA" id="ARBA00022448"/>
    </source>
</evidence>
<dbReference type="InterPro" id="IPR011993">
    <property type="entry name" value="PH-like_dom_sf"/>
</dbReference>
<feature type="region of interest" description="Disordered" evidence="17">
    <location>
        <begin position="159"/>
        <end position="182"/>
    </location>
</feature>
<evidence type="ECO:0000256" key="1">
    <source>
        <dbReference type="ARBA" id="ARBA00004586"/>
    </source>
</evidence>
<evidence type="ECO:0000256" key="8">
    <source>
        <dbReference type="ARBA" id="ARBA00022741"/>
    </source>
</evidence>
<evidence type="ECO:0000256" key="5">
    <source>
        <dbReference type="ARBA" id="ARBA00022583"/>
    </source>
</evidence>
<sequence>MDDYESVCLVKPEIFIYRIPPQASNKGHKAADWKLDEPNWTGRLKLVSINKLLVIKLEDKESGNLYAKCPIEQYPGPAIETVTDSSRYFVIRLKNDSGQTAFVGLGFADRSDSFDFNVALQDHFKYLEKDEQLQKSAEKPQPQLDLAFKEGQTISINIGKKDKSGNPLAAKPRPQAASGGTNIVPFLPPPPGPSMNQSRVREMSAPEPTQIAIRRLKRDLEKLQEEPIEGITAMALDTNILEWHYVICGTADTPYEGGLYHGKLVFPPDFPWKPPSIYMMTPNGRFIPNYRLCLTISDYHPETWNPGWTVSAILVGLHSFMNEDSIATGCTTSTDQQKRQLAQDSIHYNLRDPEFCRCFPEWAEELRKTVGK</sequence>
<keyword evidence="20" id="KW-1185">Reference proteome</keyword>
<dbReference type="GO" id="GO:0005789">
    <property type="term" value="C:endoplasmic reticulum membrane"/>
    <property type="evidence" value="ECO:0007669"/>
    <property type="project" value="UniProtKB-SubCell"/>
</dbReference>
<dbReference type="PROSITE" id="PS50127">
    <property type="entry name" value="UBC_2"/>
    <property type="match status" value="1"/>
</dbReference>
<evidence type="ECO:0000256" key="7">
    <source>
        <dbReference type="ARBA" id="ARBA00022692"/>
    </source>
</evidence>
<dbReference type="STRING" id="2018661.A0A2A2J560"/>
<dbReference type="CDD" id="cd23799">
    <property type="entry name" value="UBCc_UBE2J"/>
    <property type="match status" value="1"/>
</dbReference>